<name>W8TKR5_PEPAC</name>
<dbReference type="PANTHER" id="PTHR37294">
    <property type="entry name" value="3'-5' EXORIBONUCLEASE YHAM"/>
    <property type="match status" value="1"/>
</dbReference>
<dbReference type="InterPro" id="IPR006674">
    <property type="entry name" value="HD_domain"/>
</dbReference>
<dbReference type="Pfam" id="PF01336">
    <property type="entry name" value="tRNA_anti-codon"/>
    <property type="match status" value="1"/>
</dbReference>
<dbReference type="PATRIC" id="fig|1286171.3.peg.1448"/>
<dbReference type="AlphaFoldDB" id="W8TKR5"/>
<evidence type="ECO:0000256" key="1">
    <source>
        <dbReference type="ARBA" id="ARBA00022801"/>
    </source>
</evidence>
<dbReference type="InterPro" id="IPR012340">
    <property type="entry name" value="NA-bd_OB-fold"/>
</dbReference>
<dbReference type="PANTHER" id="PTHR37294:SF1">
    <property type="entry name" value="3'-5' EXORIBONUCLEASE YHAM"/>
    <property type="match status" value="1"/>
</dbReference>
<protein>
    <submittedName>
        <fullName evidence="4">3'-5' exoribonuclease YhaM</fullName>
        <ecNumber evidence="4">3.1.-.-</ecNumber>
    </submittedName>
</protein>
<gene>
    <name evidence="4" type="primary">yhaM</name>
    <name evidence="4" type="ORF">EAL2_c14970</name>
</gene>
<dbReference type="GO" id="GO:0016787">
    <property type="term" value="F:hydrolase activity"/>
    <property type="evidence" value="ECO:0007669"/>
    <property type="project" value="UniProtKB-KW"/>
</dbReference>
<evidence type="ECO:0000313" key="4">
    <source>
        <dbReference type="EMBL" id="AHM56792.1"/>
    </source>
</evidence>
<dbReference type="CDD" id="cd04492">
    <property type="entry name" value="YhaM_OBF_like"/>
    <property type="match status" value="1"/>
</dbReference>
<dbReference type="Proteomes" id="UP000019591">
    <property type="component" value="Chromosome"/>
</dbReference>
<feature type="domain" description="HD" evidence="3">
    <location>
        <begin position="165"/>
        <end position="284"/>
    </location>
</feature>
<dbReference type="OrthoDB" id="9778453at2"/>
<dbReference type="Pfam" id="PF01966">
    <property type="entry name" value="HD"/>
    <property type="match status" value="1"/>
</dbReference>
<dbReference type="KEGG" id="eac:EAL2_c14970"/>
<dbReference type="Gene3D" id="1.10.3210.10">
    <property type="entry name" value="Hypothetical protein af1432"/>
    <property type="match status" value="1"/>
</dbReference>
<dbReference type="RefSeq" id="WP_025435775.1">
    <property type="nucleotide sequence ID" value="NZ_CP007452.1"/>
</dbReference>
<dbReference type="EMBL" id="CP007452">
    <property type="protein sequence ID" value="AHM56792.1"/>
    <property type="molecule type" value="Genomic_DNA"/>
</dbReference>
<dbReference type="Gene3D" id="2.40.50.140">
    <property type="entry name" value="Nucleic acid-binding proteins"/>
    <property type="match status" value="1"/>
</dbReference>
<feature type="domain" description="OB" evidence="2">
    <location>
        <begin position="27"/>
        <end position="92"/>
    </location>
</feature>
<proteinExistence type="predicted"/>
<dbReference type="SUPFAM" id="SSF109604">
    <property type="entry name" value="HD-domain/PDEase-like"/>
    <property type="match status" value="1"/>
</dbReference>
<dbReference type="EC" id="3.1.-.-" evidence="4"/>
<dbReference type="GO" id="GO:0003676">
    <property type="term" value="F:nucleic acid binding"/>
    <property type="evidence" value="ECO:0007669"/>
    <property type="project" value="InterPro"/>
</dbReference>
<dbReference type="HOGENOM" id="CLU_056349_2_0_9"/>
<dbReference type="STRING" id="1286171.EAL2_c14970"/>
<keyword evidence="5" id="KW-1185">Reference proteome</keyword>
<evidence type="ECO:0000259" key="3">
    <source>
        <dbReference type="Pfam" id="PF01966"/>
    </source>
</evidence>
<reference evidence="4 5" key="1">
    <citation type="journal article" date="2014" name="Genome Announc.">
        <title>Complete Genome Sequence of Amino Acid-Utilizing Eubacterium acidaminophilum al-2 (DSM 3953).</title>
        <authorList>
            <person name="Poehlein A."/>
            <person name="Andreesen J.R."/>
            <person name="Daniel R."/>
        </authorList>
    </citation>
    <scope>NUCLEOTIDE SEQUENCE [LARGE SCALE GENOMIC DNA]</scope>
    <source>
        <strain evidence="4 5">DSM 3953</strain>
    </source>
</reference>
<accession>W8TKR5</accession>
<dbReference type="InterPro" id="IPR050798">
    <property type="entry name" value="YhaM_exoribonuc/phosphodiest"/>
</dbReference>
<organism evidence="4 5">
    <name type="scientific">Peptoclostridium acidaminophilum DSM 3953</name>
    <dbReference type="NCBI Taxonomy" id="1286171"/>
    <lineage>
        <taxon>Bacteria</taxon>
        <taxon>Bacillati</taxon>
        <taxon>Bacillota</taxon>
        <taxon>Clostridia</taxon>
        <taxon>Peptostreptococcales</taxon>
        <taxon>Peptoclostridiaceae</taxon>
        <taxon>Peptoclostridium</taxon>
    </lineage>
</organism>
<dbReference type="GO" id="GO:0031125">
    <property type="term" value="P:rRNA 3'-end processing"/>
    <property type="evidence" value="ECO:0007669"/>
    <property type="project" value="TreeGrafter"/>
</dbReference>
<dbReference type="eggNOG" id="COG3481">
    <property type="taxonomic scope" value="Bacteria"/>
</dbReference>
<keyword evidence="1 4" id="KW-0378">Hydrolase</keyword>
<evidence type="ECO:0000259" key="2">
    <source>
        <dbReference type="Pfam" id="PF01336"/>
    </source>
</evidence>
<dbReference type="InterPro" id="IPR004365">
    <property type="entry name" value="NA-bd_OB_tRNA"/>
</dbReference>
<evidence type="ECO:0000313" key="5">
    <source>
        <dbReference type="Proteomes" id="UP000019591"/>
    </source>
</evidence>
<sequence>MNHDVKGLSALEPGSRADGFFLVKSVETKTASNGKNYIDFLLSDKSGDIMGKLWESTPDDEKGFAGNSIVKVRGVVNKWKDSVQLKIEKIRNITGEDGVNVEDFVRSAPYEGEQMYNVMLGYISKIKSEDIKRIVAHIAESKKERLLYYPAAKSNHHAIRAGLLYHVTTMLASAELLLGIYDFLDPDILYAGIILHDISKLDEMDANELGIVSDYTVEGKLLGHIIQAIKELELAGAALGTSKEVLLVLQHMILSHHYEADFGSPKKPLIPEAEMLHHLDMIDARMYDFKNALSDVSAGDFSQRVWSLENRAVYKPSL</sequence>